<sequence>MVPAPPKPRAVRTCRTAASAGAFKQVQGLPDWQRAALLAAQERNAAVWRDAMGRFYIRLSADKFRYITKSMRGQRLFWGLTGCLPGVQHFKFCAPRAVASAAALQCKMCACVLADMVGTGMGYMHTSEEQLVCMLYWLAISSSMCAQVAVDWWDGRIDFLHAQHNMLIQADGSCHDKGYYSSSRQQVLQRDFEFCAAAYDNWLQPGGSVLRVSTRGCDMHQSLHIGFQLAAAGGVIVLSPSYSAVIFTAEDGQRCSFTTALRAALQDCDYTVQHGWHVFHWQAHAQ</sequence>
<dbReference type="AlphaFoldDB" id="A0A383WGJ6"/>
<accession>A0A383WGJ6</accession>
<gene>
    <name evidence="1" type="ORF">BQ4739_LOCUS16995</name>
</gene>
<evidence type="ECO:0000313" key="1">
    <source>
        <dbReference type="EMBL" id="SZX76618.1"/>
    </source>
</evidence>
<dbReference type="EMBL" id="FNXT01001262">
    <property type="protein sequence ID" value="SZX76618.1"/>
    <property type="molecule type" value="Genomic_DNA"/>
</dbReference>
<name>A0A383WGJ6_TETOB</name>
<reference evidence="1 2" key="1">
    <citation type="submission" date="2016-10" db="EMBL/GenBank/DDBJ databases">
        <authorList>
            <person name="Cai Z."/>
        </authorList>
    </citation>
    <scope>NUCLEOTIDE SEQUENCE [LARGE SCALE GENOMIC DNA]</scope>
</reference>
<protein>
    <submittedName>
        <fullName evidence="1">Uncharacterized protein</fullName>
    </submittedName>
</protein>
<keyword evidence="2" id="KW-1185">Reference proteome</keyword>
<evidence type="ECO:0000313" key="2">
    <source>
        <dbReference type="Proteomes" id="UP000256970"/>
    </source>
</evidence>
<dbReference type="Proteomes" id="UP000256970">
    <property type="component" value="Unassembled WGS sequence"/>
</dbReference>
<organism evidence="1 2">
    <name type="scientific">Tetradesmus obliquus</name>
    <name type="common">Green alga</name>
    <name type="synonym">Acutodesmus obliquus</name>
    <dbReference type="NCBI Taxonomy" id="3088"/>
    <lineage>
        <taxon>Eukaryota</taxon>
        <taxon>Viridiplantae</taxon>
        <taxon>Chlorophyta</taxon>
        <taxon>core chlorophytes</taxon>
        <taxon>Chlorophyceae</taxon>
        <taxon>CS clade</taxon>
        <taxon>Sphaeropleales</taxon>
        <taxon>Scenedesmaceae</taxon>
        <taxon>Tetradesmus</taxon>
    </lineage>
</organism>
<proteinExistence type="predicted"/>